<feature type="compositionally biased region" description="Polar residues" evidence="8">
    <location>
        <begin position="233"/>
        <end position="243"/>
    </location>
</feature>
<dbReference type="Gene3D" id="3.40.30.10">
    <property type="entry name" value="Glutaredoxin"/>
    <property type="match status" value="1"/>
</dbReference>
<dbReference type="InterPro" id="IPR013740">
    <property type="entry name" value="Redoxin"/>
</dbReference>
<dbReference type="EMBL" id="LR134162">
    <property type="protein sequence ID" value="VEB08260.1"/>
    <property type="molecule type" value="Genomic_DNA"/>
</dbReference>
<evidence type="ECO:0000256" key="7">
    <source>
        <dbReference type="ARBA" id="ARBA00032826"/>
    </source>
</evidence>
<keyword evidence="4" id="KW-0201">Cytochrome c-type biogenesis</keyword>
<dbReference type="InterPro" id="IPR036249">
    <property type="entry name" value="Thioredoxin-like_sf"/>
</dbReference>
<dbReference type="GO" id="GO:0017004">
    <property type="term" value="P:cytochrome complex assembly"/>
    <property type="evidence" value="ECO:0007669"/>
    <property type="project" value="UniProtKB-KW"/>
</dbReference>
<evidence type="ECO:0000256" key="6">
    <source>
        <dbReference type="ARBA" id="ARBA00023284"/>
    </source>
</evidence>
<feature type="compositionally biased region" description="Low complexity" evidence="8">
    <location>
        <begin position="191"/>
        <end position="213"/>
    </location>
</feature>
<reference evidence="10 11" key="1">
    <citation type="submission" date="2018-12" db="EMBL/GenBank/DDBJ databases">
        <authorList>
            <consortium name="Pathogen Informatics"/>
        </authorList>
    </citation>
    <scope>NUCLEOTIDE SEQUENCE [LARGE SCALE GENOMIC DNA]</scope>
    <source>
        <strain evidence="10 11">NCTC13635</strain>
    </source>
</reference>
<proteinExistence type="inferred from homology"/>
<dbReference type="InterPro" id="IPR017937">
    <property type="entry name" value="Thioredoxin_CS"/>
</dbReference>
<dbReference type="CDD" id="cd03010">
    <property type="entry name" value="TlpA_like_DsbE"/>
    <property type="match status" value="1"/>
</dbReference>
<dbReference type="GO" id="GO:0030288">
    <property type="term" value="C:outer membrane-bounded periplasmic space"/>
    <property type="evidence" value="ECO:0007669"/>
    <property type="project" value="InterPro"/>
</dbReference>
<evidence type="ECO:0000259" key="9">
    <source>
        <dbReference type="PROSITE" id="PS51352"/>
    </source>
</evidence>
<dbReference type="SUPFAM" id="SSF52833">
    <property type="entry name" value="Thioredoxin-like"/>
    <property type="match status" value="1"/>
</dbReference>
<evidence type="ECO:0000256" key="2">
    <source>
        <dbReference type="ARBA" id="ARBA00007758"/>
    </source>
</evidence>
<dbReference type="PANTHER" id="PTHR42852">
    <property type="entry name" value="THIOL:DISULFIDE INTERCHANGE PROTEIN DSBE"/>
    <property type="match status" value="1"/>
</dbReference>
<sequence length="243" mass="26355">MNRKLLFIPLVLFLALAAALFWQLMRNADGDDPTTLESALIGKPLPEFRLEALNTPGQTLDRRTLIDGKPLLLNVWATWCPTCRAEHQFLNGLAQQGVRVVGMNYKDDRQKAMSWLQRLGNPYRLSLYDGNGMLGLDLGVYGAPETFLIDGQGHYPLAARRRPERTGVARGAPAAGGINTTGGRVDERGNGHPAGADAGPARRGPPSIPGSLRMRPRSRPSARSPPNCAALNARTTASPTQTR</sequence>
<comment type="subcellular location">
    <subcellularLocation>
        <location evidence="1">Cell inner membrane</location>
        <topology evidence="1">Single-pass membrane protein</topology>
        <orientation evidence="1">Periplasmic side</orientation>
    </subcellularLocation>
</comment>
<accession>A0A447S812</accession>
<keyword evidence="5" id="KW-1015">Disulfide bond</keyword>
<dbReference type="AlphaFoldDB" id="A0A447S812"/>
<name>A0A447S812_KLEPN</name>
<evidence type="ECO:0000256" key="3">
    <source>
        <dbReference type="ARBA" id="ARBA00013827"/>
    </source>
</evidence>
<evidence type="ECO:0000256" key="4">
    <source>
        <dbReference type="ARBA" id="ARBA00022748"/>
    </source>
</evidence>
<dbReference type="PROSITE" id="PS00194">
    <property type="entry name" value="THIOREDOXIN_1"/>
    <property type="match status" value="1"/>
</dbReference>
<protein>
    <recommendedName>
        <fullName evidence="3">Thiol:disulfide interchange protein DsbE</fullName>
    </recommendedName>
    <alternativeName>
        <fullName evidence="7">Cytochrome c biogenesis protein CcmG</fullName>
    </alternativeName>
</protein>
<keyword evidence="6" id="KW-0676">Redox-active center</keyword>
<organism evidence="10 11">
    <name type="scientific">Klebsiella pneumoniae</name>
    <dbReference type="NCBI Taxonomy" id="573"/>
    <lineage>
        <taxon>Bacteria</taxon>
        <taxon>Pseudomonadati</taxon>
        <taxon>Pseudomonadota</taxon>
        <taxon>Gammaproteobacteria</taxon>
        <taxon>Enterobacterales</taxon>
        <taxon>Enterobacteriaceae</taxon>
        <taxon>Klebsiella/Raoultella group</taxon>
        <taxon>Klebsiella</taxon>
        <taxon>Klebsiella pneumoniae complex</taxon>
    </lineage>
</organism>
<evidence type="ECO:0000256" key="8">
    <source>
        <dbReference type="SAM" id="MobiDB-lite"/>
    </source>
</evidence>
<dbReference type="Pfam" id="PF08534">
    <property type="entry name" value="Redoxin"/>
    <property type="match status" value="1"/>
</dbReference>
<comment type="similarity">
    <text evidence="2">Belongs to the thioredoxin family. DsbE subfamily.</text>
</comment>
<feature type="region of interest" description="Disordered" evidence="8">
    <location>
        <begin position="163"/>
        <end position="243"/>
    </location>
</feature>
<dbReference type="InterPro" id="IPR004799">
    <property type="entry name" value="Periplasmic_diS_OxRdtase_DsbE"/>
</dbReference>
<dbReference type="NCBIfam" id="TIGR00385">
    <property type="entry name" value="dsbE"/>
    <property type="match status" value="1"/>
</dbReference>
<evidence type="ECO:0000256" key="5">
    <source>
        <dbReference type="ARBA" id="ARBA00023157"/>
    </source>
</evidence>
<dbReference type="InterPro" id="IPR013766">
    <property type="entry name" value="Thioredoxin_domain"/>
</dbReference>
<evidence type="ECO:0000256" key="1">
    <source>
        <dbReference type="ARBA" id="ARBA00004383"/>
    </source>
</evidence>
<gene>
    <name evidence="10" type="primary">dsbE</name>
    <name evidence="10" type="ORF">NCTC13635_07413</name>
</gene>
<dbReference type="Proteomes" id="UP000282433">
    <property type="component" value="Chromosome"/>
</dbReference>
<dbReference type="InterPro" id="IPR050553">
    <property type="entry name" value="Thioredoxin_ResA/DsbE_sf"/>
</dbReference>
<evidence type="ECO:0000313" key="10">
    <source>
        <dbReference type="EMBL" id="VEB08260.1"/>
    </source>
</evidence>
<dbReference type="PANTHER" id="PTHR42852:SF6">
    <property type="entry name" value="THIOL:DISULFIDE INTERCHANGE PROTEIN DSBE"/>
    <property type="match status" value="1"/>
</dbReference>
<feature type="domain" description="Thioredoxin" evidence="9">
    <location>
        <begin position="39"/>
        <end position="210"/>
    </location>
</feature>
<dbReference type="GO" id="GO:0015036">
    <property type="term" value="F:disulfide oxidoreductase activity"/>
    <property type="evidence" value="ECO:0007669"/>
    <property type="project" value="InterPro"/>
</dbReference>
<dbReference type="GO" id="GO:0005886">
    <property type="term" value="C:plasma membrane"/>
    <property type="evidence" value="ECO:0007669"/>
    <property type="project" value="UniProtKB-SubCell"/>
</dbReference>
<evidence type="ECO:0000313" key="11">
    <source>
        <dbReference type="Proteomes" id="UP000282433"/>
    </source>
</evidence>
<dbReference type="PROSITE" id="PS51352">
    <property type="entry name" value="THIOREDOXIN_2"/>
    <property type="match status" value="1"/>
</dbReference>